<dbReference type="AlphaFoldDB" id="A0A1S0TM74"/>
<gene>
    <name evidence="1" type="ORF">LOAG_12496</name>
</gene>
<dbReference type="InParanoid" id="A0A1S0TM74"/>
<dbReference type="GeneID" id="9949956"/>
<evidence type="ECO:0000313" key="1">
    <source>
        <dbReference type="EMBL" id="EFO16013.2"/>
    </source>
</evidence>
<dbReference type="KEGG" id="loa:LOAG_12496"/>
<sequence>MISRCYATAICDTEYGILNTTIINGSNEKWESDNVVPSSNLITDNSNQQETSQINRPLSEIQPTRPIPIWQLLLLRNKLITEAKSFPIVRATESNKLAEVQKSEKSSKGFGNMEITERNNSKEMNIKNTPEYTREIITEEITTTTTTSTKQNIPKKDQNEVQAKERLWLLYKALQQMDKNADCLKQQ</sequence>
<protein>
    <submittedName>
        <fullName evidence="1">Uncharacterized protein</fullName>
    </submittedName>
</protein>
<accession>A0A1S0TM74</accession>
<proteinExistence type="predicted"/>
<dbReference type="CTD" id="9949956"/>
<dbReference type="RefSeq" id="XP_003148057.2">
    <property type="nucleotide sequence ID" value="XM_003148009.2"/>
</dbReference>
<reference evidence="1" key="1">
    <citation type="submission" date="2012-04" db="EMBL/GenBank/DDBJ databases">
        <title>The Genome Sequence of Loa loa.</title>
        <authorList>
            <consortium name="The Broad Institute Genome Sequencing Platform"/>
            <consortium name="Broad Institute Genome Sequencing Center for Infectious Disease"/>
            <person name="Nutman T.B."/>
            <person name="Fink D.L."/>
            <person name="Russ C."/>
            <person name="Young S."/>
            <person name="Zeng Q."/>
            <person name="Gargeya S."/>
            <person name="Alvarado L."/>
            <person name="Berlin A."/>
            <person name="Chapman S.B."/>
            <person name="Chen Z."/>
            <person name="Freedman E."/>
            <person name="Gellesch M."/>
            <person name="Goldberg J."/>
            <person name="Griggs A."/>
            <person name="Gujja S."/>
            <person name="Heilman E.R."/>
            <person name="Heiman D."/>
            <person name="Howarth C."/>
            <person name="Mehta T."/>
            <person name="Neiman D."/>
            <person name="Pearson M."/>
            <person name="Roberts A."/>
            <person name="Saif S."/>
            <person name="Shea T."/>
            <person name="Shenoy N."/>
            <person name="Sisk P."/>
            <person name="Stolte C."/>
            <person name="Sykes S."/>
            <person name="White J."/>
            <person name="Yandava C."/>
            <person name="Haas B."/>
            <person name="Henn M.R."/>
            <person name="Nusbaum C."/>
            <person name="Birren B."/>
        </authorList>
    </citation>
    <scope>NUCLEOTIDE SEQUENCE [LARGE SCALE GENOMIC DNA]</scope>
</reference>
<dbReference type="OrthoDB" id="5803328at2759"/>
<name>A0A1S0TM74_LOALO</name>
<organism evidence="1">
    <name type="scientific">Loa loa</name>
    <name type="common">Eye worm</name>
    <name type="synonym">Filaria loa</name>
    <dbReference type="NCBI Taxonomy" id="7209"/>
    <lineage>
        <taxon>Eukaryota</taxon>
        <taxon>Metazoa</taxon>
        <taxon>Ecdysozoa</taxon>
        <taxon>Nematoda</taxon>
        <taxon>Chromadorea</taxon>
        <taxon>Rhabditida</taxon>
        <taxon>Spirurina</taxon>
        <taxon>Spiruromorpha</taxon>
        <taxon>Filarioidea</taxon>
        <taxon>Onchocercidae</taxon>
        <taxon>Loa</taxon>
    </lineage>
</organism>
<dbReference type="EMBL" id="JH712162">
    <property type="protein sequence ID" value="EFO16013.2"/>
    <property type="molecule type" value="Genomic_DNA"/>
</dbReference>